<evidence type="ECO:0000313" key="3">
    <source>
        <dbReference type="RefSeq" id="XP_026112850.1"/>
    </source>
</evidence>
<sequence length="220" mass="24249">MVALSLKSMRMAKLIPTAVPSVNANLSACPVPRSRDTVCRKRYIATKMTDTSQQETVDSVDTVESVDTGDQPLSSSTSDAVTQCYLKPPRWSRAVQVNLKPKMVSVGTQTSFSPQTSTPLASPEQTDDEDDDNASVVSDLSWVPEEPMHEEDLFDEEPPYACDPHHNGIDKFIVCQEELMGLFAICPACCERSDSSIVQQEGTFVKIKQVRFCLRSRPSG</sequence>
<gene>
    <name evidence="3" type="primary">LOC113091496</name>
</gene>
<organism evidence="2 3">
    <name type="scientific">Carassius auratus</name>
    <name type="common">Goldfish</name>
    <dbReference type="NCBI Taxonomy" id="7957"/>
    <lineage>
        <taxon>Eukaryota</taxon>
        <taxon>Metazoa</taxon>
        <taxon>Chordata</taxon>
        <taxon>Craniata</taxon>
        <taxon>Vertebrata</taxon>
        <taxon>Euteleostomi</taxon>
        <taxon>Actinopterygii</taxon>
        <taxon>Neopterygii</taxon>
        <taxon>Teleostei</taxon>
        <taxon>Ostariophysi</taxon>
        <taxon>Cypriniformes</taxon>
        <taxon>Cyprinidae</taxon>
        <taxon>Cyprininae</taxon>
        <taxon>Carassius</taxon>
    </lineage>
</organism>
<proteinExistence type="predicted"/>
<keyword evidence="2" id="KW-1185">Reference proteome</keyword>
<name>A0A6P6NVS7_CARAU</name>
<feature type="compositionally biased region" description="Low complexity" evidence="1">
    <location>
        <begin position="108"/>
        <end position="119"/>
    </location>
</feature>
<reference evidence="3" key="1">
    <citation type="submission" date="2025-08" db="UniProtKB">
        <authorList>
            <consortium name="RefSeq"/>
        </authorList>
    </citation>
    <scope>IDENTIFICATION</scope>
    <source>
        <strain evidence="3">Wakin</strain>
        <tissue evidence="3">Muscle</tissue>
    </source>
</reference>
<feature type="compositionally biased region" description="Low complexity" evidence="1">
    <location>
        <begin position="55"/>
        <end position="68"/>
    </location>
</feature>
<dbReference type="GeneID" id="113091496"/>
<accession>A0A6P6NVS7</accession>
<dbReference type="KEGG" id="caua:113091496"/>
<feature type="region of interest" description="Disordered" evidence="1">
    <location>
        <begin position="106"/>
        <end position="135"/>
    </location>
</feature>
<evidence type="ECO:0000256" key="1">
    <source>
        <dbReference type="SAM" id="MobiDB-lite"/>
    </source>
</evidence>
<dbReference type="RefSeq" id="XP_026112850.1">
    <property type="nucleotide sequence ID" value="XM_026257065.1"/>
</dbReference>
<evidence type="ECO:0000313" key="2">
    <source>
        <dbReference type="Proteomes" id="UP000515129"/>
    </source>
</evidence>
<protein>
    <submittedName>
        <fullName evidence="3">Uncharacterized protein LOC113091496</fullName>
    </submittedName>
</protein>
<dbReference type="OrthoDB" id="7331812at2759"/>
<feature type="region of interest" description="Disordered" evidence="1">
    <location>
        <begin position="55"/>
        <end position="79"/>
    </location>
</feature>
<dbReference type="AlphaFoldDB" id="A0A6P6NVS7"/>
<dbReference type="Proteomes" id="UP000515129">
    <property type="component" value="Unplaced"/>
</dbReference>